<sequence length="967" mass="111372">MKQTISIFFIIFFIGYAHAQIGIPEIKNFSSEDYKGGTQNWEIGQDKSQIMYFANNEGLITYNGKYWHNYPLPNKTVVRSFKIDEDGKIYVGGQDEIGYFFPDANGVLKYHSLKSLIPKNERQLEDIWDIVILKKEIYFRTNSKILLLKNGVFSIYKSDASWEYLGLVNNQIYAQDIARGLLAFKNNTWETIAVPNNFEEASITSILPFSGDSLLMTSNKNGIFIISRNGISKIKSQDQYVFSNSRIYDAVKVNSNLYAFATVSSGCLIVNKRGQIVQKFTSSEGLQKNNLRCIFQDKNQNLWLGLDDGIDFVAFNNAIKYIYPDKTKQTSSYATKIIDNKLYVGTSNGLFNANLNIQNKDISYSNEPFSETASIQGQIWNLNILNKKLLISSEEGAYEISDSKIKSLYRLPGTWMFEPLSAYSPSKEIVAGTYNGLVFLNYLENGQFSNKREITGINESLRFLVYDSSTDAIWASHPYRGIYKFKLNGSKTDILEKQLFTVKDGLPSSLGNYVAKIKNRIVVATIKGIYEFEEQEKKFTPSKTFKPVFGNMNVQYFKEDQYGNIWFVSNKHVGVVDFNRKENGKGFSIIYFPELTSKVLAGFENIYPYNQQNVFIGANKGLIHINYLNYVKNIKQLNVNLTLVKISGEKDSILFGGYFLSKNHVSEKQDDNQNISLKHQYNSLHFEYSSTLYEQQNNIEFSYKLSGFDNKWSEWNAKSEKDYTNLPPGGYEFCVKARNNLGSESAAVTYKFTIAPAWYQTWIFYLVCFLMVCLIIYLLIQRQKRKHLKEQEYLRKTHLLEIEHNEKEIVKLRNDKLEADVNFKNKELATATMHLMQRGKLILKIKEELLPIVKTENIEESPEEFKKILSLIKDAERADSDWEHFSVHFDHVHANFLSKLKEQIPSLSANDLKLCAYLKMNLTSKEIAQLMSVTVRAVEVSRYRLRKKLDVSTDTNLFNYLMEITGN</sequence>
<dbReference type="Gene3D" id="2.130.10.10">
    <property type="entry name" value="YVTN repeat-like/Quinoprotein amine dehydrogenase"/>
    <property type="match status" value="2"/>
</dbReference>
<dbReference type="STRING" id="1826909.A5893_11245"/>
<dbReference type="InterPro" id="IPR036388">
    <property type="entry name" value="WH-like_DNA-bd_sf"/>
</dbReference>
<dbReference type="InterPro" id="IPR015943">
    <property type="entry name" value="WD40/YVTN_repeat-like_dom_sf"/>
</dbReference>
<organism evidence="3 4">
    <name type="scientific">Pedobacter psychrophilus</name>
    <dbReference type="NCBI Taxonomy" id="1826909"/>
    <lineage>
        <taxon>Bacteria</taxon>
        <taxon>Pseudomonadati</taxon>
        <taxon>Bacteroidota</taxon>
        <taxon>Sphingobacteriia</taxon>
        <taxon>Sphingobacteriales</taxon>
        <taxon>Sphingobacteriaceae</taxon>
        <taxon>Pedobacter</taxon>
    </lineage>
</organism>
<comment type="caution">
    <text evidence="3">The sequence shown here is derived from an EMBL/GenBank/DDBJ whole genome shotgun (WGS) entry which is preliminary data.</text>
</comment>
<keyword evidence="1" id="KW-0472">Membrane</keyword>
<keyword evidence="1" id="KW-1133">Transmembrane helix</keyword>
<keyword evidence="1" id="KW-0812">Transmembrane</keyword>
<dbReference type="InterPro" id="IPR016032">
    <property type="entry name" value="Sig_transdc_resp-reg_C-effctor"/>
</dbReference>
<feature type="transmembrane region" description="Helical" evidence="1">
    <location>
        <begin position="762"/>
        <end position="780"/>
    </location>
</feature>
<accession>A0A179DEA8</accession>
<gene>
    <name evidence="3" type="ORF">A5893_11245</name>
</gene>
<dbReference type="GO" id="GO:0003677">
    <property type="term" value="F:DNA binding"/>
    <property type="evidence" value="ECO:0007669"/>
    <property type="project" value="InterPro"/>
</dbReference>
<dbReference type="AlphaFoldDB" id="A0A179DEA8"/>
<feature type="domain" description="HTH luxR-type" evidence="2">
    <location>
        <begin position="904"/>
        <end position="961"/>
    </location>
</feature>
<dbReference type="SUPFAM" id="SSF46894">
    <property type="entry name" value="C-terminal effector domain of the bipartite response regulators"/>
    <property type="match status" value="1"/>
</dbReference>
<dbReference type="InterPro" id="IPR011047">
    <property type="entry name" value="Quinoprotein_ADH-like_sf"/>
</dbReference>
<reference evidence="3 4" key="2">
    <citation type="submission" date="2016-06" db="EMBL/GenBank/DDBJ databases">
        <title>Pedobacter psychrophilus sp. nov., isolated from Antarctic fragmentary rock.</title>
        <authorList>
            <person name="Svec P."/>
        </authorList>
    </citation>
    <scope>NUCLEOTIDE SEQUENCE [LARGE SCALE GENOMIC DNA]</scope>
    <source>
        <strain evidence="3 4">CCM 8644</strain>
    </source>
</reference>
<dbReference type="RefSeq" id="WP_068822760.1">
    <property type="nucleotide sequence ID" value="NZ_LWHJ01000028.1"/>
</dbReference>
<dbReference type="SUPFAM" id="SSF50998">
    <property type="entry name" value="Quinoprotein alcohol dehydrogenase-like"/>
    <property type="match status" value="1"/>
</dbReference>
<dbReference type="InterPro" id="IPR011123">
    <property type="entry name" value="Y_Y_Y"/>
</dbReference>
<dbReference type="InterPro" id="IPR013783">
    <property type="entry name" value="Ig-like_fold"/>
</dbReference>
<dbReference type="Pfam" id="PF07495">
    <property type="entry name" value="Y_Y_Y"/>
    <property type="match status" value="1"/>
</dbReference>
<evidence type="ECO:0000256" key="1">
    <source>
        <dbReference type="SAM" id="Phobius"/>
    </source>
</evidence>
<dbReference type="InterPro" id="IPR000792">
    <property type="entry name" value="Tscrpt_reg_LuxR_C"/>
</dbReference>
<dbReference type="GO" id="GO:0006355">
    <property type="term" value="P:regulation of DNA-templated transcription"/>
    <property type="evidence" value="ECO:0007669"/>
    <property type="project" value="InterPro"/>
</dbReference>
<dbReference type="OrthoDB" id="9809670at2"/>
<dbReference type="Gene3D" id="2.60.40.10">
    <property type="entry name" value="Immunoglobulins"/>
    <property type="match status" value="1"/>
</dbReference>
<dbReference type="Proteomes" id="UP000078459">
    <property type="component" value="Unassembled WGS sequence"/>
</dbReference>
<dbReference type="Gene3D" id="1.10.10.10">
    <property type="entry name" value="Winged helix-like DNA-binding domain superfamily/Winged helix DNA-binding domain"/>
    <property type="match status" value="1"/>
</dbReference>
<keyword evidence="4" id="KW-1185">Reference proteome</keyword>
<evidence type="ECO:0000313" key="4">
    <source>
        <dbReference type="Proteomes" id="UP000078459"/>
    </source>
</evidence>
<dbReference type="SMART" id="SM00421">
    <property type="entry name" value="HTH_LUXR"/>
    <property type="match status" value="1"/>
</dbReference>
<dbReference type="EMBL" id="LWHJ01000028">
    <property type="protein sequence ID" value="OAQ39234.1"/>
    <property type="molecule type" value="Genomic_DNA"/>
</dbReference>
<reference evidence="3 4" key="1">
    <citation type="submission" date="2016-04" db="EMBL/GenBank/DDBJ databases">
        <authorList>
            <person name="Evans L.H."/>
            <person name="Alamgir A."/>
            <person name="Owens N."/>
            <person name="Weber N.D."/>
            <person name="Virtaneva K."/>
            <person name="Barbian K."/>
            <person name="Babar A."/>
            <person name="Rosenke K."/>
        </authorList>
    </citation>
    <scope>NUCLEOTIDE SEQUENCE [LARGE SCALE GENOMIC DNA]</scope>
    <source>
        <strain evidence="3 4">CCM 8644</strain>
    </source>
</reference>
<proteinExistence type="predicted"/>
<name>A0A179DEA8_9SPHI</name>
<evidence type="ECO:0000259" key="2">
    <source>
        <dbReference type="SMART" id="SM00421"/>
    </source>
</evidence>
<protein>
    <submittedName>
        <fullName evidence="3">Transcriptional regulator</fullName>
    </submittedName>
</protein>
<evidence type="ECO:0000313" key="3">
    <source>
        <dbReference type="EMBL" id="OAQ39234.1"/>
    </source>
</evidence>